<comment type="caution">
    <text evidence="7">The sequence shown here is derived from an EMBL/GenBank/DDBJ whole genome shotgun (WGS) entry which is preliminary data.</text>
</comment>
<keyword evidence="8" id="KW-1185">Reference proteome</keyword>
<dbReference type="InterPro" id="IPR011011">
    <property type="entry name" value="Znf_FYVE_PHD"/>
</dbReference>
<feature type="zinc finger region" description="UBR-type" evidence="4">
    <location>
        <begin position="59"/>
        <end position="130"/>
    </location>
</feature>
<dbReference type="AlphaFoldDB" id="A0A4V6XWK6"/>
<evidence type="ECO:0000256" key="3">
    <source>
        <dbReference type="ARBA" id="ARBA00022833"/>
    </source>
</evidence>
<protein>
    <recommendedName>
        <fullName evidence="6">UBR-type domain-containing protein</fullName>
    </recommendedName>
</protein>
<dbReference type="OrthoDB" id="10262564at2759"/>
<evidence type="ECO:0000259" key="6">
    <source>
        <dbReference type="PROSITE" id="PS51157"/>
    </source>
</evidence>
<evidence type="ECO:0000313" key="7">
    <source>
        <dbReference type="EMBL" id="TKR93565.1"/>
    </source>
</evidence>
<organism evidence="7 8">
    <name type="scientific">Steinernema carpocapsae</name>
    <name type="common">Entomopathogenic nematode</name>
    <dbReference type="NCBI Taxonomy" id="34508"/>
    <lineage>
        <taxon>Eukaryota</taxon>
        <taxon>Metazoa</taxon>
        <taxon>Ecdysozoa</taxon>
        <taxon>Nematoda</taxon>
        <taxon>Chromadorea</taxon>
        <taxon>Rhabditida</taxon>
        <taxon>Tylenchina</taxon>
        <taxon>Panagrolaimomorpha</taxon>
        <taxon>Strongyloidoidea</taxon>
        <taxon>Steinernematidae</taxon>
        <taxon>Steinernema</taxon>
    </lineage>
</organism>
<dbReference type="STRING" id="34508.A0A4V6XWK6"/>
<gene>
    <name evidence="7" type="ORF">L596_007992</name>
</gene>
<feature type="region of interest" description="Disordered" evidence="5">
    <location>
        <begin position="289"/>
        <end position="325"/>
    </location>
</feature>
<dbReference type="InterPro" id="IPR003126">
    <property type="entry name" value="Znf_UBR"/>
</dbReference>
<accession>A0A4V6XWK6</accession>
<dbReference type="PANTHER" id="PTHR13513:SF9">
    <property type="entry name" value="E3 UBIQUITIN-PROTEIN LIGASE UBR7-RELATED"/>
    <property type="match status" value="1"/>
</dbReference>
<dbReference type="Pfam" id="PF02207">
    <property type="entry name" value="zf-UBR"/>
    <property type="match status" value="1"/>
</dbReference>
<name>A0A4V6XWK6_STECR</name>
<dbReference type="CDD" id="cd19677">
    <property type="entry name" value="UBR-box_UBR7"/>
    <property type="match status" value="1"/>
</dbReference>
<reference evidence="7 8" key="2">
    <citation type="journal article" date="2019" name="G3 (Bethesda)">
        <title>Hybrid Assembly of the Genome of the Entomopathogenic Nematode Steinernema carpocapsae Identifies the X-Chromosome.</title>
        <authorList>
            <person name="Serra L."/>
            <person name="Macchietto M."/>
            <person name="Macias-Munoz A."/>
            <person name="McGill C.J."/>
            <person name="Rodriguez I.M."/>
            <person name="Rodriguez B."/>
            <person name="Murad R."/>
            <person name="Mortazavi A."/>
        </authorList>
    </citation>
    <scope>NUCLEOTIDE SEQUENCE [LARGE SCALE GENOMIC DNA]</scope>
    <source>
        <strain evidence="7 8">ALL</strain>
    </source>
</reference>
<dbReference type="InterPro" id="IPR047506">
    <property type="entry name" value="UBR7-like_UBR-box"/>
</dbReference>
<keyword evidence="1" id="KW-0479">Metal-binding</keyword>
<evidence type="ECO:0000313" key="8">
    <source>
        <dbReference type="Proteomes" id="UP000298663"/>
    </source>
</evidence>
<dbReference type="SUPFAM" id="SSF57903">
    <property type="entry name" value="FYVE/PHD zinc finger"/>
    <property type="match status" value="1"/>
</dbReference>
<dbReference type="PROSITE" id="PS51157">
    <property type="entry name" value="ZF_UBR"/>
    <property type="match status" value="1"/>
</dbReference>
<dbReference type="EMBL" id="AZBU02000002">
    <property type="protein sequence ID" value="TKR93565.1"/>
    <property type="molecule type" value="Genomic_DNA"/>
</dbReference>
<feature type="region of interest" description="Disordered" evidence="5">
    <location>
        <begin position="1"/>
        <end position="23"/>
    </location>
</feature>
<dbReference type="Proteomes" id="UP000298663">
    <property type="component" value="Unassembled WGS sequence"/>
</dbReference>
<reference evidence="7 8" key="1">
    <citation type="journal article" date="2015" name="Genome Biol.">
        <title>Comparative genomics of Steinernema reveals deeply conserved gene regulatory networks.</title>
        <authorList>
            <person name="Dillman A.R."/>
            <person name="Macchietto M."/>
            <person name="Porter C.F."/>
            <person name="Rogers A."/>
            <person name="Williams B."/>
            <person name="Antoshechkin I."/>
            <person name="Lee M.M."/>
            <person name="Goodwin Z."/>
            <person name="Lu X."/>
            <person name="Lewis E.E."/>
            <person name="Goodrich-Blair H."/>
            <person name="Stock S.P."/>
            <person name="Adams B.J."/>
            <person name="Sternberg P.W."/>
            <person name="Mortazavi A."/>
        </authorList>
    </citation>
    <scope>NUCLEOTIDE SEQUENCE [LARGE SCALE GENOMIC DNA]</scope>
    <source>
        <strain evidence="7 8">ALL</strain>
    </source>
</reference>
<dbReference type="PANTHER" id="PTHR13513">
    <property type="entry name" value="E3 UBIQUITIN-PROTEIN LIGASE UBR7"/>
    <property type="match status" value="1"/>
</dbReference>
<dbReference type="GO" id="GO:0005737">
    <property type="term" value="C:cytoplasm"/>
    <property type="evidence" value="ECO:0007669"/>
    <property type="project" value="TreeGrafter"/>
</dbReference>
<dbReference type="InterPro" id="IPR040204">
    <property type="entry name" value="UBR7"/>
</dbReference>
<dbReference type="GO" id="GO:0061630">
    <property type="term" value="F:ubiquitin protein ligase activity"/>
    <property type="evidence" value="ECO:0007669"/>
    <property type="project" value="InterPro"/>
</dbReference>
<evidence type="ECO:0000256" key="5">
    <source>
        <dbReference type="SAM" id="MobiDB-lite"/>
    </source>
</evidence>
<feature type="compositionally biased region" description="Polar residues" evidence="5">
    <location>
        <begin position="300"/>
        <end position="312"/>
    </location>
</feature>
<keyword evidence="2" id="KW-0863">Zinc-finger</keyword>
<dbReference type="SMART" id="SM00396">
    <property type="entry name" value="ZnF_UBR1"/>
    <property type="match status" value="1"/>
</dbReference>
<evidence type="ECO:0000256" key="1">
    <source>
        <dbReference type="ARBA" id="ARBA00022723"/>
    </source>
</evidence>
<sequence length="325" mass="37472">MDESKETTEPMQLPTDAPMDENEGIMTFDDWTKAQEEEEAMETELIRAAETLLGSQDDRVCTYPEGNKKRQAIYSCVTCRTDDSKPAGICYGCSIHCHDGHDLVELYTKRNFCCDCGNSKFPSKCKLYEDKIAENKRNTYNQNFFDKYCECHKPYPMEENDPDYHLEMCQCFACEDWFHREHIISGNIPQRFLDGELICRGCTATLPFVAFYHQNWEKLLSTQVAQARASSNTGRSPRSSRPSNFLVRSGATHFASAASVWRCTTICSANTLWMRRIRLILTRRGPEKPWRRSDYRREPPTTSFRGWSSTPAASKRSKSFKDLIT</sequence>
<feature type="compositionally biased region" description="Basic and acidic residues" evidence="5">
    <location>
        <begin position="289"/>
        <end position="299"/>
    </location>
</feature>
<keyword evidence="3" id="KW-0862">Zinc</keyword>
<evidence type="ECO:0000256" key="4">
    <source>
        <dbReference type="PROSITE-ProRule" id="PRU00508"/>
    </source>
</evidence>
<feature type="domain" description="UBR-type" evidence="6">
    <location>
        <begin position="59"/>
        <end position="130"/>
    </location>
</feature>
<proteinExistence type="predicted"/>
<dbReference type="GO" id="GO:0008270">
    <property type="term" value="F:zinc ion binding"/>
    <property type="evidence" value="ECO:0007669"/>
    <property type="project" value="UniProtKB-KW"/>
</dbReference>
<evidence type="ECO:0000256" key="2">
    <source>
        <dbReference type="ARBA" id="ARBA00022771"/>
    </source>
</evidence>